<dbReference type="InterPro" id="IPR008869">
    <property type="entry name" value="MlaC/ttg2D"/>
</dbReference>
<dbReference type="PIRSF" id="PIRSF004649">
    <property type="entry name" value="MlaC"/>
    <property type="match status" value="1"/>
</dbReference>
<keyword evidence="3" id="KW-1185">Reference proteome</keyword>
<evidence type="ECO:0000313" key="3">
    <source>
        <dbReference type="Proteomes" id="UP000243205"/>
    </source>
</evidence>
<sequence>MSFTLCTSRLLAVTTLLASLLVALPPMPVQAAGLPAEEPTAVIRQTVDGILEQLRTLPDAQSRRDRISALVRGQFSFELMAQGAMGPYWHQASAQQRSTFVALFTELLEATYMGRITAYTNEQVRYGQQQVRQNRALVETYIQSGNTEIPIFYKLLPHQDRWQVYDVVIEEVSLVRTYRSSYTDILRRRGIPGLLQEMEQKLEQLRAETPPAVEERA</sequence>
<feature type="chain" id="PRO_5017213165" evidence="1">
    <location>
        <begin position="32"/>
        <end position="217"/>
    </location>
</feature>
<dbReference type="PANTHER" id="PTHR36573">
    <property type="entry name" value="INTERMEMBRANE PHOSPHOLIPID TRANSPORT SYSTEM BINDING PROTEIN MLAC"/>
    <property type="match status" value="1"/>
</dbReference>
<dbReference type="Proteomes" id="UP000243205">
    <property type="component" value="Unassembled WGS sequence"/>
</dbReference>
<reference evidence="3" key="1">
    <citation type="submission" date="2016-10" db="EMBL/GenBank/DDBJ databases">
        <authorList>
            <person name="Varghese N."/>
            <person name="Submissions S."/>
        </authorList>
    </citation>
    <scope>NUCLEOTIDE SEQUENCE [LARGE SCALE GENOMIC DNA]</scope>
    <source>
        <strain evidence="3">DSM 8987</strain>
    </source>
</reference>
<dbReference type="InterPro" id="IPR042245">
    <property type="entry name" value="Tgt2/MlaC_sf"/>
</dbReference>
<dbReference type="Gene3D" id="3.10.450.710">
    <property type="entry name" value="Tgt2/MlaC"/>
    <property type="match status" value="1"/>
</dbReference>
<organism evidence="2 3">
    <name type="scientific">Desulfuromonas thiophila</name>
    <dbReference type="NCBI Taxonomy" id="57664"/>
    <lineage>
        <taxon>Bacteria</taxon>
        <taxon>Pseudomonadati</taxon>
        <taxon>Thermodesulfobacteriota</taxon>
        <taxon>Desulfuromonadia</taxon>
        <taxon>Desulfuromonadales</taxon>
        <taxon>Desulfuromonadaceae</taxon>
        <taxon>Desulfuromonas</taxon>
    </lineage>
</organism>
<evidence type="ECO:0000256" key="1">
    <source>
        <dbReference type="SAM" id="SignalP"/>
    </source>
</evidence>
<name>A0A1G7A0S7_9BACT</name>
<dbReference type="EMBL" id="FNAQ01000003">
    <property type="protein sequence ID" value="SDE07665.1"/>
    <property type="molecule type" value="Genomic_DNA"/>
</dbReference>
<gene>
    <name evidence="2" type="ORF">SAMN05661003_103191</name>
</gene>
<dbReference type="Pfam" id="PF05494">
    <property type="entry name" value="MlaC"/>
    <property type="match status" value="1"/>
</dbReference>
<dbReference type="AlphaFoldDB" id="A0A1G7A0S7"/>
<feature type="signal peptide" evidence="1">
    <location>
        <begin position="1"/>
        <end position="31"/>
    </location>
</feature>
<protein>
    <submittedName>
        <fullName evidence="2">Phospholipid transport system substrate-binding protein</fullName>
    </submittedName>
</protein>
<dbReference type="STRING" id="57664.SAMN05661003_103191"/>
<evidence type="ECO:0000313" key="2">
    <source>
        <dbReference type="EMBL" id="SDE07665.1"/>
    </source>
</evidence>
<keyword evidence="1" id="KW-0732">Signal</keyword>
<dbReference type="RefSeq" id="WP_092076819.1">
    <property type="nucleotide sequence ID" value="NZ_CALFZY010000030.1"/>
</dbReference>
<accession>A0A1G7A0S7</accession>
<dbReference type="OrthoDB" id="9798905at2"/>
<dbReference type="PANTHER" id="PTHR36573:SF1">
    <property type="entry name" value="INTERMEMBRANE PHOSPHOLIPID TRANSPORT SYSTEM BINDING PROTEIN MLAC"/>
    <property type="match status" value="1"/>
</dbReference>
<proteinExistence type="predicted"/>